<keyword evidence="2" id="KW-0808">Transferase</keyword>
<accession>A0ABW5LPM3</accession>
<dbReference type="GO" id="GO:0016746">
    <property type="term" value="F:acyltransferase activity"/>
    <property type="evidence" value="ECO:0007669"/>
    <property type="project" value="UniProtKB-KW"/>
</dbReference>
<dbReference type="Pfam" id="PF13508">
    <property type="entry name" value="Acetyltransf_7"/>
    <property type="match status" value="1"/>
</dbReference>
<feature type="domain" description="N-acetyltransferase" evidence="1">
    <location>
        <begin position="8"/>
        <end position="146"/>
    </location>
</feature>
<dbReference type="PROSITE" id="PS51186">
    <property type="entry name" value="GNAT"/>
    <property type="match status" value="1"/>
</dbReference>
<evidence type="ECO:0000313" key="3">
    <source>
        <dbReference type="Proteomes" id="UP001597508"/>
    </source>
</evidence>
<comment type="caution">
    <text evidence="2">The sequence shown here is derived from an EMBL/GenBank/DDBJ whole genome shotgun (WGS) entry which is preliminary data.</text>
</comment>
<dbReference type="SUPFAM" id="SSF55729">
    <property type="entry name" value="Acyl-CoA N-acyltransferases (Nat)"/>
    <property type="match status" value="1"/>
</dbReference>
<dbReference type="PANTHER" id="PTHR43233:SF1">
    <property type="entry name" value="FAMILY N-ACETYLTRANSFERASE, PUTATIVE (AFU_ORTHOLOGUE AFUA_6G03350)-RELATED"/>
    <property type="match status" value="1"/>
</dbReference>
<dbReference type="EC" id="2.3.-.-" evidence="2"/>
<gene>
    <name evidence="2" type="ORF">ACFSRZ_02630</name>
</gene>
<dbReference type="InterPro" id="IPR053144">
    <property type="entry name" value="Acetyltransferase_Butenolide"/>
</dbReference>
<dbReference type="InterPro" id="IPR000182">
    <property type="entry name" value="GNAT_dom"/>
</dbReference>
<dbReference type="Proteomes" id="UP001597508">
    <property type="component" value="Unassembled WGS sequence"/>
</dbReference>
<sequence length="146" mass="17350">MIKLENDIYFSSNNEDMDFELIFQFIKNSYWGTLRTYEEQKIAFNNTINFGLFKKGKQIAYARVMTDMIFFAYLLDVFVVEEEQGQGYAQVLIDKILNYPSLEKVDKWMLATKDAHTLYEKFGFNEVKSPEKLMEKLSKRAKLIYE</sequence>
<dbReference type="CDD" id="cd04301">
    <property type="entry name" value="NAT_SF"/>
    <property type="match status" value="1"/>
</dbReference>
<dbReference type="EMBL" id="JBHULH010000001">
    <property type="protein sequence ID" value="MFD2566251.1"/>
    <property type="molecule type" value="Genomic_DNA"/>
</dbReference>
<protein>
    <submittedName>
        <fullName evidence="2">GNAT family N-acetyltransferase</fullName>
        <ecNumber evidence="2">2.3.-.-</ecNumber>
    </submittedName>
</protein>
<evidence type="ECO:0000313" key="2">
    <source>
        <dbReference type="EMBL" id="MFD2566251.1"/>
    </source>
</evidence>
<keyword evidence="3" id="KW-1185">Reference proteome</keyword>
<dbReference type="RefSeq" id="WP_379664970.1">
    <property type="nucleotide sequence ID" value="NZ_JBHULH010000001.1"/>
</dbReference>
<evidence type="ECO:0000259" key="1">
    <source>
        <dbReference type="PROSITE" id="PS51186"/>
    </source>
</evidence>
<proteinExistence type="predicted"/>
<name>A0ABW5LPM3_9FLAO</name>
<reference evidence="3" key="1">
    <citation type="journal article" date="2019" name="Int. J. Syst. Evol. Microbiol.">
        <title>The Global Catalogue of Microorganisms (GCM) 10K type strain sequencing project: providing services to taxonomists for standard genome sequencing and annotation.</title>
        <authorList>
            <consortium name="The Broad Institute Genomics Platform"/>
            <consortium name="The Broad Institute Genome Sequencing Center for Infectious Disease"/>
            <person name="Wu L."/>
            <person name="Ma J."/>
        </authorList>
    </citation>
    <scope>NUCLEOTIDE SEQUENCE [LARGE SCALE GENOMIC DNA]</scope>
    <source>
        <strain evidence="3">KCTC 52127</strain>
    </source>
</reference>
<dbReference type="PANTHER" id="PTHR43233">
    <property type="entry name" value="FAMILY N-ACETYLTRANSFERASE, PUTATIVE (AFU_ORTHOLOGUE AFUA_6G03350)-RELATED"/>
    <property type="match status" value="1"/>
</dbReference>
<keyword evidence="2" id="KW-0012">Acyltransferase</keyword>
<organism evidence="2 3">
    <name type="scientific">Pseudotenacibaculum haliotis</name>
    <dbReference type="NCBI Taxonomy" id="1862138"/>
    <lineage>
        <taxon>Bacteria</taxon>
        <taxon>Pseudomonadati</taxon>
        <taxon>Bacteroidota</taxon>
        <taxon>Flavobacteriia</taxon>
        <taxon>Flavobacteriales</taxon>
        <taxon>Flavobacteriaceae</taxon>
        <taxon>Pseudotenacibaculum</taxon>
    </lineage>
</organism>
<dbReference type="InterPro" id="IPR016181">
    <property type="entry name" value="Acyl_CoA_acyltransferase"/>
</dbReference>
<dbReference type="Gene3D" id="3.40.630.30">
    <property type="match status" value="1"/>
</dbReference>